<sequence>MQTEAAMKNIIIKWIVLTAAIIITSYLNIGIAVDGLATAFFAAAVLGTLNVLLRPVAIILTLPVNILSLGLFTFVINASMLILTSKLIHGFFVDGFFAAIIGSLFISFVSWIITLFTSEKISVAPEKNNLKDNSDSEYINLKDKGNGKWE</sequence>
<feature type="transmembrane region" description="Helical" evidence="1">
    <location>
        <begin position="35"/>
        <end position="53"/>
    </location>
</feature>
<dbReference type="PANTHER" id="PTHR37309:SF1">
    <property type="entry name" value="SLR0284 PROTEIN"/>
    <property type="match status" value="1"/>
</dbReference>
<accession>E1YM75</accession>
<feature type="transmembrane region" description="Helical" evidence="1">
    <location>
        <begin position="95"/>
        <end position="117"/>
    </location>
</feature>
<protein>
    <submittedName>
        <fullName evidence="2">Uncharacterized protein SCO3922</fullName>
    </submittedName>
</protein>
<feature type="transmembrane region" description="Helical" evidence="1">
    <location>
        <begin position="60"/>
        <end position="83"/>
    </location>
</feature>
<organism evidence="2">
    <name type="scientific">uncultured Desulfobacterium sp</name>
    <dbReference type="NCBI Taxonomy" id="201089"/>
    <lineage>
        <taxon>Bacteria</taxon>
        <taxon>Pseudomonadati</taxon>
        <taxon>Thermodesulfobacteriota</taxon>
        <taxon>Desulfobacteria</taxon>
        <taxon>Desulfobacterales</taxon>
        <taxon>Desulfobacteriaceae</taxon>
        <taxon>Desulfobacterium</taxon>
        <taxon>environmental samples</taxon>
    </lineage>
</organism>
<dbReference type="Pfam" id="PF04020">
    <property type="entry name" value="Phage_holin_4_2"/>
    <property type="match status" value="1"/>
</dbReference>
<feature type="transmembrane region" description="Helical" evidence="1">
    <location>
        <begin position="12"/>
        <end position="29"/>
    </location>
</feature>
<keyword evidence="1" id="KW-1133">Transmembrane helix</keyword>
<gene>
    <name evidence="2" type="ORF">N47_E47200</name>
</gene>
<dbReference type="PANTHER" id="PTHR37309">
    <property type="entry name" value="SLR0284 PROTEIN"/>
    <property type="match status" value="1"/>
</dbReference>
<dbReference type="AlphaFoldDB" id="E1YM75"/>
<dbReference type="InterPro" id="IPR007165">
    <property type="entry name" value="Phage_holin_4_2"/>
</dbReference>
<dbReference type="EMBL" id="FR695877">
    <property type="protein sequence ID" value="CBX31208.1"/>
    <property type="molecule type" value="Genomic_DNA"/>
</dbReference>
<keyword evidence="1" id="KW-0812">Transmembrane</keyword>
<reference evidence="2" key="1">
    <citation type="journal article" date="2011" name="Environ. Microbiol.">
        <title>Genomic insights into the metabolic potential of the polycyclic aromatic hydrocarbon degrading sulfate-reducing Deltaproteobacterium N47.</title>
        <authorList>
            <person name="Bergmann F."/>
            <person name="Selesi D."/>
            <person name="Weinmaier T."/>
            <person name="Tischler P."/>
            <person name="Rattei T."/>
            <person name="Meckenstock R.U."/>
        </authorList>
    </citation>
    <scope>NUCLEOTIDE SEQUENCE</scope>
</reference>
<evidence type="ECO:0000256" key="1">
    <source>
        <dbReference type="SAM" id="Phobius"/>
    </source>
</evidence>
<proteinExistence type="predicted"/>
<keyword evidence="1" id="KW-0472">Membrane</keyword>
<evidence type="ECO:0000313" key="2">
    <source>
        <dbReference type="EMBL" id="CBX31208.1"/>
    </source>
</evidence>
<name>E1YM75_9BACT</name>